<keyword evidence="2" id="KW-1185">Reference proteome</keyword>
<sequence length="55" mass="6482">DPKTKTTEYVLFVNSEEIYEVSLVGHRMNWLKTTKSFNVKQLSAHLQRIQESLLM</sequence>
<comment type="caution">
    <text evidence="1">The sequence shown here is derived from an EMBL/GenBank/DDBJ whole genome shotgun (WGS) entry which is preliminary data.</text>
</comment>
<dbReference type="AlphaFoldDB" id="A0A9N9IXR9"/>
<gene>
    <name evidence="1" type="ORF">FMOSSE_LOCUS16634</name>
</gene>
<dbReference type="EMBL" id="CAJVPP010025070">
    <property type="protein sequence ID" value="CAG8750883.1"/>
    <property type="molecule type" value="Genomic_DNA"/>
</dbReference>
<protein>
    <submittedName>
        <fullName evidence="1">5542_t:CDS:1</fullName>
    </submittedName>
</protein>
<organism evidence="1 2">
    <name type="scientific">Funneliformis mosseae</name>
    <name type="common">Endomycorrhizal fungus</name>
    <name type="synonym">Glomus mosseae</name>
    <dbReference type="NCBI Taxonomy" id="27381"/>
    <lineage>
        <taxon>Eukaryota</taxon>
        <taxon>Fungi</taxon>
        <taxon>Fungi incertae sedis</taxon>
        <taxon>Mucoromycota</taxon>
        <taxon>Glomeromycotina</taxon>
        <taxon>Glomeromycetes</taxon>
        <taxon>Glomerales</taxon>
        <taxon>Glomeraceae</taxon>
        <taxon>Funneliformis</taxon>
    </lineage>
</organism>
<feature type="non-terminal residue" evidence="1">
    <location>
        <position position="55"/>
    </location>
</feature>
<dbReference type="Proteomes" id="UP000789375">
    <property type="component" value="Unassembled WGS sequence"/>
</dbReference>
<evidence type="ECO:0000313" key="1">
    <source>
        <dbReference type="EMBL" id="CAG8750883.1"/>
    </source>
</evidence>
<feature type="non-terminal residue" evidence="1">
    <location>
        <position position="1"/>
    </location>
</feature>
<reference evidence="1" key="1">
    <citation type="submission" date="2021-06" db="EMBL/GenBank/DDBJ databases">
        <authorList>
            <person name="Kallberg Y."/>
            <person name="Tangrot J."/>
            <person name="Rosling A."/>
        </authorList>
    </citation>
    <scope>NUCLEOTIDE SEQUENCE</scope>
    <source>
        <strain evidence="1">87-6 pot B 2015</strain>
    </source>
</reference>
<evidence type="ECO:0000313" key="2">
    <source>
        <dbReference type="Proteomes" id="UP000789375"/>
    </source>
</evidence>
<accession>A0A9N9IXR9</accession>
<name>A0A9N9IXR9_FUNMO</name>
<proteinExistence type="predicted"/>